<dbReference type="EMBL" id="VUOA01000040">
    <property type="protein sequence ID" value="KAA2234956.1"/>
    <property type="molecule type" value="Genomic_DNA"/>
</dbReference>
<reference evidence="2 3" key="2">
    <citation type="submission" date="2019-09" db="EMBL/GenBank/DDBJ databases">
        <authorList>
            <person name="Jin C."/>
        </authorList>
    </citation>
    <scope>NUCLEOTIDE SEQUENCE [LARGE SCALE GENOMIC DNA]</scope>
    <source>
        <strain evidence="2 3">BN140002</strain>
    </source>
</reference>
<dbReference type="RefSeq" id="WP_149821501.1">
    <property type="nucleotide sequence ID" value="NZ_VUOA01000040.1"/>
</dbReference>
<dbReference type="Gene3D" id="3.40.50.410">
    <property type="entry name" value="von Willebrand factor, type A domain"/>
    <property type="match status" value="1"/>
</dbReference>
<proteinExistence type="predicted"/>
<sequence>MTLPDIETAGLSHRQLNFFLVVDCSGSMAGDKMASLNYALRAALPAMREAAADNPETRVMVRVLRFSTGAAWHVEPTPVEAVEWGDLQADGETHMGAALSLLAGALTPEGMPGRQLPPVVVLVSDGQPTDTFEDGLARLMASPYGRKAIRIAIAIGADADLDVLTRFIGHPEFRPLQAHNAESLVNRIKWATTAPVRSVSTPVTGATPMERLAQEAPAAPPPADAMVW</sequence>
<comment type="caution">
    <text evidence="2">The sequence shown here is derived from an EMBL/GenBank/DDBJ whole genome shotgun (WGS) entry which is preliminary data.</text>
</comment>
<organism evidence="2 3">
    <name type="scientific">Salinarimonas soli</name>
    <dbReference type="NCBI Taxonomy" id="1638099"/>
    <lineage>
        <taxon>Bacteria</taxon>
        <taxon>Pseudomonadati</taxon>
        <taxon>Pseudomonadota</taxon>
        <taxon>Alphaproteobacteria</taxon>
        <taxon>Hyphomicrobiales</taxon>
        <taxon>Salinarimonadaceae</taxon>
        <taxon>Salinarimonas</taxon>
    </lineage>
</organism>
<keyword evidence="3" id="KW-1185">Reference proteome</keyword>
<dbReference type="PROSITE" id="PS50234">
    <property type="entry name" value="VWFA"/>
    <property type="match status" value="1"/>
</dbReference>
<protein>
    <submittedName>
        <fullName evidence="2">VWA domain-containing protein</fullName>
    </submittedName>
</protein>
<dbReference type="InterPro" id="IPR036465">
    <property type="entry name" value="vWFA_dom_sf"/>
</dbReference>
<dbReference type="Proteomes" id="UP000323142">
    <property type="component" value="Unassembled WGS sequence"/>
</dbReference>
<reference evidence="2 3" key="1">
    <citation type="submission" date="2019-09" db="EMBL/GenBank/DDBJ databases">
        <title>Salinarimonas rosea gen. nov., sp. nov., a new member of the a-2 subgroup of the Proteobacteria.</title>
        <authorList>
            <person name="Liu J."/>
        </authorList>
    </citation>
    <scope>NUCLEOTIDE SEQUENCE [LARGE SCALE GENOMIC DNA]</scope>
    <source>
        <strain evidence="2 3">BN140002</strain>
    </source>
</reference>
<dbReference type="InterPro" id="IPR002035">
    <property type="entry name" value="VWF_A"/>
</dbReference>
<dbReference type="SUPFAM" id="SSF53300">
    <property type="entry name" value="vWA-like"/>
    <property type="match status" value="1"/>
</dbReference>
<gene>
    <name evidence="2" type="ORF">F0L46_21680</name>
</gene>
<dbReference type="CDD" id="cd00198">
    <property type="entry name" value="vWFA"/>
    <property type="match status" value="1"/>
</dbReference>
<evidence type="ECO:0000313" key="2">
    <source>
        <dbReference type="EMBL" id="KAA2234956.1"/>
    </source>
</evidence>
<dbReference type="OrthoDB" id="9806395at2"/>
<name>A0A5B2V809_9HYPH</name>
<evidence type="ECO:0000259" key="1">
    <source>
        <dbReference type="PROSITE" id="PS50234"/>
    </source>
</evidence>
<feature type="domain" description="VWFA" evidence="1">
    <location>
        <begin position="17"/>
        <end position="196"/>
    </location>
</feature>
<accession>A0A5B2V809</accession>
<evidence type="ECO:0000313" key="3">
    <source>
        <dbReference type="Proteomes" id="UP000323142"/>
    </source>
</evidence>
<dbReference type="AlphaFoldDB" id="A0A5B2V809"/>
<dbReference type="SMART" id="SM00327">
    <property type="entry name" value="VWA"/>
    <property type="match status" value="1"/>
</dbReference>
<dbReference type="Pfam" id="PF13519">
    <property type="entry name" value="VWA_2"/>
    <property type="match status" value="1"/>
</dbReference>